<dbReference type="SMART" id="SM00173">
    <property type="entry name" value="RAS"/>
    <property type="match status" value="1"/>
</dbReference>
<dbReference type="PANTHER" id="PTHR47977">
    <property type="entry name" value="RAS-RELATED PROTEIN RAB"/>
    <property type="match status" value="1"/>
</dbReference>
<name>A0A1X7UUT2_AMPQE</name>
<dbReference type="OrthoDB" id="265044at2759"/>
<dbReference type="eggNOG" id="KOG0084">
    <property type="taxonomic scope" value="Eukaryota"/>
</dbReference>
<dbReference type="InterPro" id="IPR050227">
    <property type="entry name" value="Rab"/>
</dbReference>
<dbReference type="Gene3D" id="3.40.50.300">
    <property type="entry name" value="P-loop containing nucleotide triphosphate hydrolases"/>
    <property type="match status" value="1"/>
</dbReference>
<dbReference type="PROSITE" id="PS51421">
    <property type="entry name" value="RAS"/>
    <property type="match status" value="1"/>
</dbReference>
<organism evidence="3">
    <name type="scientific">Amphimedon queenslandica</name>
    <name type="common">Sponge</name>
    <dbReference type="NCBI Taxonomy" id="400682"/>
    <lineage>
        <taxon>Eukaryota</taxon>
        <taxon>Metazoa</taxon>
        <taxon>Porifera</taxon>
        <taxon>Demospongiae</taxon>
        <taxon>Heteroscleromorpha</taxon>
        <taxon>Haplosclerida</taxon>
        <taxon>Niphatidae</taxon>
        <taxon>Amphimedon</taxon>
    </lineage>
</organism>
<evidence type="ECO:0000313" key="3">
    <source>
        <dbReference type="EnsemblMetazoa" id="Aqu2.1.31426_001"/>
    </source>
</evidence>
<dbReference type="InterPro" id="IPR005225">
    <property type="entry name" value="Small_GTP-bd"/>
</dbReference>
<dbReference type="PROSITE" id="PS51419">
    <property type="entry name" value="RAB"/>
    <property type="match status" value="1"/>
</dbReference>
<dbReference type="NCBIfam" id="TIGR00231">
    <property type="entry name" value="small_GTP"/>
    <property type="match status" value="1"/>
</dbReference>
<protein>
    <submittedName>
        <fullName evidence="3">Uncharacterized protein</fullName>
    </submittedName>
</protein>
<proteinExistence type="predicted"/>
<dbReference type="InParanoid" id="A0A1X7UUT2"/>
<reference evidence="3" key="1">
    <citation type="submission" date="2017-05" db="UniProtKB">
        <authorList>
            <consortium name="EnsemblMetazoa"/>
        </authorList>
    </citation>
    <scope>IDENTIFICATION</scope>
</reference>
<keyword evidence="1" id="KW-0547">Nucleotide-binding</keyword>
<dbReference type="STRING" id="400682.A0A1X7UUT2"/>
<dbReference type="GO" id="GO:0005525">
    <property type="term" value="F:GTP binding"/>
    <property type="evidence" value="ECO:0007669"/>
    <property type="project" value="UniProtKB-KW"/>
</dbReference>
<dbReference type="SMART" id="SM00174">
    <property type="entry name" value="RHO"/>
    <property type="match status" value="1"/>
</dbReference>
<evidence type="ECO:0000256" key="2">
    <source>
        <dbReference type="ARBA" id="ARBA00023134"/>
    </source>
</evidence>
<dbReference type="SMART" id="SM00175">
    <property type="entry name" value="RAB"/>
    <property type="match status" value="1"/>
</dbReference>
<dbReference type="InterPro" id="IPR027417">
    <property type="entry name" value="P-loop_NTPase"/>
</dbReference>
<dbReference type="EnsemblMetazoa" id="Aqu2.1.31426_001">
    <property type="protein sequence ID" value="Aqu2.1.31426_001"/>
    <property type="gene ID" value="Aqu2.1.31426"/>
</dbReference>
<dbReference type="SUPFAM" id="SSF52540">
    <property type="entry name" value="P-loop containing nucleoside triphosphate hydrolases"/>
    <property type="match status" value="1"/>
</dbReference>
<dbReference type="PRINTS" id="PR00449">
    <property type="entry name" value="RASTRNSFRMNG"/>
</dbReference>
<dbReference type="InterPro" id="IPR001806">
    <property type="entry name" value="Small_GTPase"/>
</dbReference>
<evidence type="ECO:0000256" key="1">
    <source>
        <dbReference type="ARBA" id="ARBA00022741"/>
    </source>
</evidence>
<accession>A0A1X7UUT2</accession>
<dbReference type="Pfam" id="PF00071">
    <property type="entry name" value="Ras"/>
    <property type="match status" value="1"/>
</dbReference>
<dbReference type="FunFam" id="3.40.50.300:FF:001447">
    <property type="entry name" value="Ras-related protein Rab-1B"/>
    <property type="match status" value="1"/>
</dbReference>
<dbReference type="AlphaFoldDB" id="A0A1X7UUT2"/>
<dbReference type="CDD" id="cd00154">
    <property type="entry name" value="Rab"/>
    <property type="match status" value="1"/>
</dbReference>
<sequence>MYLIAGIKGVVDWSNMTQIPAQIVYKVLLIGDTRVGKSCLLKYENPPIPYTPNLGIDLSLKRINLKNEQEVLLQCWDLAGAETFRSIQYTYFSRCKACLVMFDVTSLSSFNNVTGWIKKISDYGDQSNPLLYLVGSKIDLQDERVISSERAGIFADQLGLRYIEVSSFKKHNVKLIWQLVAEEIFNREEH</sequence>
<keyword evidence="2" id="KW-0342">GTP-binding</keyword>
<dbReference type="GO" id="GO:0003924">
    <property type="term" value="F:GTPase activity"/>
    <property type="evidence" value="ECO:0007669"/>
    <property type="project" value="InterPro"/>
</dbReference>